<dbReference type="InterPro" id="IPR002625">
    <property type="entry name" value="Smr_dom"/>
</dbReference>
<feature type="binding site" evidence="7">
    <location>
        <begin position="329"/>
        <end position="336"/>
    </location>
    <ligand>
        <name>ATP</name>
        <dbReference type="ChEBI" id="CHEBI:30616"/>
    </ligand>
</feature>
<dbReference type="PANTHER" id="PTHR48466:SF2">
    <property type="entry name" value="OS10G0509000 PROTEIN"/>
    <property type="match status" value="1"/>
</dbReference>
<dbReference type="GO" id="GO:0019843">
    <property type="term" value="F:rRNA binding"/>
    <property type="evidence" value="ECO:0007669"/>
    <property type="project" value="UniProtKB-UniRule"/>
</dbReference>
<dbReference type="SUPFAM" id="SSF48334">
    <property type="entry name" value="DNA repair protein MutS, domain III"/>
    <property type="match status" value="1"/>
</dbReference>
<dbReference type="Pfam" id="PF00488">
    <property type="entry name" value="MutS_V"/>
    <property type="match status" value="1"/>
</dbReference>
<dbReference type="AlphaFoldDB" id="A0A061AC58"/>
<dbReference type="OrthoDB" id="9808166at2"/>
<name>A0A061AC58_9MOLU</name>
<evidence type="ECO:0000256" key="8">
    <source>
        <dbReference type="SAM" id="Coils"/>
    </source>
</evidence>
<dbReference type="GO" id="GO:0072344">
    <property type="term" value="P:rescue of stalled ribosome"/>
    <property type="evidence" value="ECO:0007669"/>
    <property type="project" value="UniProtKB-UniRule"/>
</dbReference>
<keyword evidence="7 10" id="KW-0255">Endonuclease</keyword>
<dbReference type="Proteomes" id="UP000032434">
    <property type="component" value="Chromosome 1"/>
</dbReference>
<dbReference type="GO" id="GO:0005524">
    <property type="term" value="F:ATP binding"/>
    <property type="evidence" value="ECO:0007669"/>
    <property type="project" value="UniProtKB-UniRule"/>
</dbReference>
<dbReference type="NCBIfam" id="TIGR01069">
    <property type="entry name" value="mutS2"/>
    <property type="match status" value="1"/>
</dbReference>
<keyword evidence="5 7" id="KW-0694">RNA-binding</keyword>
<keyword evidence="8" id="KW-0175">Coiled coil</keyword>
<dbReference type="SUPFAM" id="SSF52540">
    <property type="entry name" value="P-loop containing nucleoside triphosphate hydrolases"/>
    <property type="match status" value="1"/>
</dbReference>
<dbReference type="HAMAP" id="MF_00092">
    <property type="entry name" value="MutS2"/>
    <property type="match status" value="1"/>
</dbReference>
<dbReference type="GO" id="GO:0004519">
    <property type="term" value="F:endonuclease activity"/>
    <property type="evidence" value="ECO:0007669"/>
    <property type="project" value="UniProtKB-UniRule"/>
</dbReference>
<proteinExistence type="inferred from homology"/>
<dbReference type="KEGG" id="aoc:Aocu_09210"/>
<evidence type="ECO:0000256" key="2">
    <source>
        <dbReference type="ARBA" id="ARBA00022741"/>
    </source>
</evidence>
<feature type="domain" description="Smr" evidence="9">
    <location>
        <begin position="693"/>
        <end position="767"/>
    </location>
</feature>
<keyword evidence="7" id="KW-0540">Nuclease</keyword>
<dbReference type="SUPFAM" id="SSF160443">
    <property type="entry name" value="SMR domain-like"/>
    <property type="match status" value="1"/>
</dbReference>
<dbReference type="SMART" id="SM00463">
    <property type="entry name" value="SMR"/>
    <property type="match status" value="1"/>
</dbReference>
<evidence type="ECO:0000256" key="6">
    <source>
        <dbReference type="ARBA" id="ARBA00023125"/>
    </source>
</evidence>
<protein>
    <recommendedName>
        <fullName evidence="7">Endonuclease MutS2</fullName>
        <ecNumber evidence="7">3.1.-.-</ecNumber>
    </recommendedName>
    <alternativeName>
        <fullName evidence="7">Ribosome-associated protein quality control-upstream factor</fullName>
        <shortName evidence="7">RQC-upstream factor</shortName>
        <shortName evidence="7">RqcU</shortName>
        <ecNumber evidence="7">3.6.4.-</ecNumber>
    </alternativeName>
</protein>
<dbReference type="FunFam" id="3.40.50.300:FF:000830">
    <property type="entry name" value="Endonuclease MutS2"/>
    <property type="match status" value="1"/>
</dbReference>
<comment type="function">
    <text evidence="7">Acts as a ribosome collision sensor, splitting the ribosome into its 2 subunits. Detects stalled/collided 70S ribosomes which it binds and splits by an ATP-hydrolysis driven conformational change. Acts upstream of the ribosome quality control system (RQC), a ribosome-associated complex that mediates the extraction of incompletely synthesized nascent chains from stalled ribosomes and their subsequent degradation. Probably generates substrates for RQC.</text>
</comment>
<dbReference type="FunCoup" id="A0A061AC58">
    <property type="interactions" value="99"/>
</dbReference>
<dbReference type="STRING" id="35623.Aocu_09210"/>
<keyword evidence="2 7" id="KW-0547">Nucleotide-binding</keyword>
<dbReference type="GO" id="GO:0016887">
    <property type="term" value="F:ATP hydrolysis activity"/>
    <property type="evidence" value="ECO:0007669"/>
    <property type="project" value="InterPro"/>
</dbReference>
<dbReference type="PIRSF" id="PIRSF005814">
    <property type="entry name" value="MutS_YshD"/>
    <property type="match status" value="1"/>
</dbReference>
<dbReference type="PANTHER" id="PTHR48466">
    <property type="entry name" value="OS10G0509000 PROTEIN-RELATED"/>
    <property type="match status" value="1"/>
</dbReference>
<dbReference type="InParanoid" id="A0A061AC58"/>
<dbReference type="InterPro" id="IPR000432">
    <property type="entry name" value="DNA_mismatch_repair_MutS_C"/>
</dbReference>
<keyword evidence="11" id="KW-1185">Reference proteome</keyword>
<organism evidence="10 11">
    <name type="scientific">Acholeplasma oculi</name>
    <dbReference type="NCBI Taxonomy" id="35623"/>
    <lineage>
        <taxon>Bacteria</taxon>
        <taxon>Bacillati</taxon>
        <taxon>Mycoplasmatota</taxon>
        <taxon>Mollicutes</taxon>
        <taxon>Acholeplasmatales</taxon>
        <taxon>Acholeplasmataceae</taxon>
        <taxon>Acholeplasma</taxon>
    </lineage>
</organism>
<keyword evidence="3 7" id="KW-0378">Hydrolase</keyword>
<reference evidence="11" key="1">
    <citation type="submission" date="2014-05" db="EMBL/GenBank/DDBJ databases">
        <authorList>
            <person name="Kube M."/>
        </authorList>
    </citation>
    <scope>NUCLEOTIDE SEQUENCE [LARGE SCALE GENOMIC DNA]</scope>
</reference>
<dbReference type="HOGENOM" id="CLU_011252_2_1_14"/>
<dbReference type="SMART" id="SM00533">
    <property type="entry name" value="MUTSd"/>
    <property type="match status" value="1"/>
</dbReference>
<keyword evidence="6 7" id="KW-0238">DNA-binding</keyword>
<dbReference type="Gene3D" id="3.40.50.300">
    <property type="entry name" value="P-loop containing nucleotide triphosphate hydrolases"/>
    <property type="match status" value="1"/>
</dbReference>
<keyword evidence="4 7" id="KW-0067">ATP-binding</keyword>
<dbReference type="GO" id="GO:0030983">
    <property type="term" value="F:mismatched DNA binding"/>
    <property type="evidence" value="ECO:0007669"/>
    <property type="project" value="InterPro"/>
</dbReference>
<dbReference type="InterPro" id="IPR036187">
    <property type="entry name" value="DNA_mismatch_repair_MutS_sf"/>
</dbReference>
<evidence type="ECO:0000256" key="7">
    <source>
        <dbReference type="HAMAP-Rule" id="MF_00092"/>
    </source>
</evidence>
<dbReference type="Gene3D" id="3.30.1370.110">
    <property type="match status" value="1"/>
</dbReference>
<comment type="subunit">
    <text evidence="7">Homodimer. Binds to stalled ribosomes, contacting rRNA.</text>
</comment>
<dbReference type="GO" id="GO:0140664">
    <property type="term" value="F:ATP-dependent DNA damage sensor activity"/>
    <property type="evidence" value="ECO:0007669"/>
    <property type="project" value="InterPro"/>
</dbReference>
<dbReference type="Pfam" id="PF01713">
    <property type="entry name" value="Smr"/>
    <property type="match status" value="1"/>
</dbReference>
<evidence type="ECO:0000259" key="9">
    <source>
        <dbReference type="PROSITE" id="PS50828"/>
    </source>
</evidence>
<dbReference type="RefSeq" id="WP_045749461.1">
    <property type="nucleotide sequence ID" value="NZ_FUZK01000001.1"/>
</dbReference>
<dbReference type="GO" id="GO:0045910">
    <property type="term" value="P:negative regulation of DNA recombination"/>
    <property type="evidence" value="ECO:0007669"/>
    <property type="project" value="InterPro"/>
</dbReference>
<evidence type="ECO:0000313" key="10">
    <source>
        <dbReference type="EMBL" id="CDR30994.1"/>
    </source>
</evidence>
<dbReference type="InterPro" id="IPR045076">
    <property type="entry name" value="MutS"/>
</dbReference>
<evidence type="ECO:0000256" key="3">
    <source>
        <dbReference type="ARBA" id="ARBA00022801"/>
    </source>
</evidence>
<dbReference type="PROSITE" id="PS50828">
    <property type="entry name" value="SMR"/>
    <property type="match status" value="1"/>
</dbReference>
<dbReference type="EMBL" id="LK028559">
    <property type="protein sequence ID" value="CDR30994.1"/>
    <property type="molecule type" value="Genomic_DNA"/>
</dbReference>
<accession>A0A061AC58</accession>
<evidence type="ECO:0000313" key="11">
    <source>
        <dbReference type="Proteomes" id="UP000032434"/>
    </source>
</evidence>
<dbReference type="PROSITE" id="PS00486">
    <property type="entry name" value="DNA_MISMATCH_REPAIR_2"/>
    <property type="match status" value="1"/>
</dbReference>
<dbReference type="EC" id="3.6.4.-" evidence="7"/>
<gene>
    <name evidence="7 10" type="primary">mutS2</name>
    <name evidence="7" type="synonym">rqcU</name>
    <name evidence="10" type="ORF">Aocu_09210</name>
</gene>
<dbReference type="PATRIC" id="fig|35623.3.peg.920"/>
<evidence type="ECO:0000256" key="5">
    <source>
        <dbReference type="ARBA" id="ARBA00022884"/>
    </source>
</evidence>
<comment type="similarity">
    <text evidence="7">Belongs to the DNA mismatch repair MutS family. MutS2 subfamily.</text>
</comment>
<keyword evidence="1 7" id="KW-0699">rRNA-binding</keyword>
<dbReference type="InterPro" id="IPR036063">
    <property type="entry name" value="Smr_dom_sf"/>
</dbReference>
<comment type="function">
    <text evidence="7">Endonuclease that is involved in the suppression of homologous recombination and thus may have a key role in the control of bacterial genetic diversity.</text>
</comment>
<dbReference type="GO" id="GO:0043023">
    <property type="term" value="F:ribosomal large subunit binding"/>
    <property type="evidence" value="ECO:0007669"/>
    <property type="project" value="UniProtKB-UniRule"/>
</dbReference>
<feature type="coiled-coil region" evidence="8">
    <location>
        <begin position="532"/>
        <end position="595"/>
    </location>
</feature>
<dbReference type="SMART" id="SM00534">
    <property type="entry name" value="MUTSac"/>
    <property type="match status" value="1"/>
</dbReference>
<evidence type="ECO:0000256" key="1">
    <source>
        <dbReference type="ARBA" id="ARBA00022730"/>
    </source>
</evidence>
<evidence type="ECO:0000256" key="4">
    <source>
        <dbReference type="ARBA" id="ARBA00022840"/>
    </source>
</evidence>
<dbReference type="GO" id="GO:0006298">
    <property type="term" value="P:mismatch repair"/>
    <property type="evidence" value="ECO:0007669"/>
    <property type="project" value="InterPro"/>
</dbReference>
<dbReference type="InterPro" id="IPR007696">
    <property type="entry name" value="DNA_mismatch_repair_MutS_core"/>
</dbReference>
<dbReference type="InterPro" id="IPR027417">
    <property type="entry name" value="P-loop_NTPase"/>
</dbReference>
<dbReference type="InterPro" id="IPR005747">
    <property type="entry name" value="MutS2"/>
</dbReference>
<dbReference type="EC" id="3.1.-.-" evidence="7"/>
<sequence length="767" mass="87306">MNKKQHVLELQTILEHVSKYTRTNSSKNIILNLEPDFLLSKVKQKIDLVHEIQGLIERFGKFPFYDDFDILSTSKNLDQRTYLNIDEFILIRQYIEMEKSFKVYLSQMNSSTSQVYEILKMLAPEIDLLNAINEVISEDGLVFDHVTSELHEIRKSLKQKNRLLEKLLSEVLVKYQSYLNESLIVMRNGRYAIPIKESFKNKVKGVIHDVSASKQTVYIEPDDIRQVTQDIEYLNQLEQNEILKILQKLTKELKPYGNILYDKIQIFIKLDSDHAKALYGKEIKASKVTINDLGVIDLKLARHPLLDPLTVVPIDMVLNQNQKVLMITGPNTGGKTVALKTLGLLTLMTQVGLLIPALPSSTISIFKHVFADIGDEQSIQQSLSTFSSHLIKIKEMIDSIKGSALILLDEVGSGTDPLEGVSLAIAIIDYLRKKDNVRLVVTTHYSELKLYAFEQQDILTASVAFDEKTLKPLYKLQLGIAGSSHALSIAKRLGMKDEIINHAQTLLSGRQSNLAKSLEKLSHEQAYVLKVKEELRLKEIEANRLIQSLQDKNRSLERDKEAIILKVKEKELKKYEKLKEEALQMIEDLSKMKSITTPEVAMIKGKLNQKPKEDTKKSNEIIELNDHVYIKSYQQEGVVIDIKKDKYIVSLGLFDLPFERNDLEKIEQKIQKDVKKKVKVTGTTPTKQGSIELDLRGVRFEDVKNLMDKAVDDALLSNLPYLRVIHGFGTGAVRKAVHDYIKQSPYIKSHRYGAEGEGLNGVTIISF</sequence>